<feature type="compositionally biased region" description="Polar residues" evidence="1">
    <location>
        <begin position="1"/>
        <end position="13"/>
    </location>
</feature>
<name>A0A7J6IPZ0_COLFN</name>
<keyword evidence="3" id="KW-1185">Reference proteome</keyword>
<organism evidence="2 3">
    <name type="scientific">Colletotrichum fructicola (strain Nara gc5)</name>
    <name type="common">Anthracnose fungus</name>
    <name type="synonym">Colletotrichum gloeosporioides (strain Nara gc5)</name>
    <dbReference type="NCBI Taxonomy" id="1213859"/>
    <lineage>
        <taxon>Eukaryota</taxon>
        <taxon>Fungi</taxon>
        <taxon>Dikarya</taxon>
        <taxon>Ascomycota</taxon>
        <taxon>Pezizomycotina</taxon>
        <taxon>Sordariomycetes</taxon>
        <taxon>Hypocreomycetidae</taxon>
        <taxon>Glomerellales</taxon>
        <taxon>Glomerellaceae</taxon>
        <taxon>Colletotrichum</taxon>
        <taxon>Colletotrichum gloeosporioides species complex</taxon>
    </lineage>
</organism>
<dbReference type="Proteomes" id="UP000011096">
    <property type="component" value="Unassembled WGS sequence"/>
</dbReference>
<proteinExistence type="predicted"/>
<comment type="caution">
    <text evidence="2">The sequence shown here is derived from an EMBL/GenBank/DDBJ whole genome shotgun (WGS) entry which is preliminary data.</text>
</comment>
<evidence type="ECO:0000256" key="1">
    <source>
        <dbReference type="SAM" id="MobiDB-lite"/>
    </source>
</evidence>
<dbReference type="RefSeq" id="XP_066007901.1">
    <property type="nucleotide sequence ID" value="XM_066152608.1"/>
</dbReference>
<dbReference type="EMBL" id="ANPB02000007">
    <property type="protein sequence ID" value="KAF4478976.1"/>
    <property type="molecule type" value="Genomic_DNA"/>
</dbReference>
<dbReference type="GeneID" id="90980187"/>
<evidence type="ECO:0000313" key="2">
    <source>
        <dbReference type="EMBL" id="KAF4478976.1"/>
    </source>
</evidence>
<reference evidence="2 3" key="2">
    <citation type="submission" date="2020-04" db="EMBL/GenBank/DDBJ databases">
        <title>Genome sequencing and assembly of multiple isolates from the Colletotrichum gloeosporioides species complex.</title>
        <authorList>
            <person name="Gan P."/>
            <person name="Shirasu K."/>
        </authorList>
    </citation>
    <scope>NUCLEOTIDE SEQUENCE [LARGE SCALE GENOMIC DNA]</scope>
    <source>
        <strain evidence="2 3">Nara gc5</strain>
    </source>
</reference>
<dbReference type="AlphaFoldDB" id="A0A7J6IPZ0"/>
<dbReference type="InParanoid" id="A0A7J6IPZ0"/>
<protein>
    <submittedName>
        <fullName evidence="2">Uncharacterized protein</fullName>
    </submittedName>
</protein>
<evidence type="ECO:0000313" key="3">
    <source>
        <dbReference type="Proteomes" id="UP000011096"/>
    </source>
</evidence>
<sequence>MSITLLLKSTRSSGGELPIETTPRNANPVLSANPHMPKGGHLSRHYIILGGFESWGSVEKPRNKDV</sequence>
<feature type="region of interest" description="Disordered" evidence="1">
    <location>
        <begin position="1"/>
        <end position="37"/>
    </location>
</feature>
<accession>A0A7J6IPZ0</accession>
<reference evidence="2 3" key="1">
    <citation type="submission" date="2012-08" db="EMBL/GenBank/DDBJ databases">
        <authorList>
            <person name="Gan P.H.P."/>
            <person name="Ikeda K."/>
            <person name="Irieda H."/>
            <person name="Narusaka M."/>
            <person name="O'Connell R.J."/>
            <person name="Narusaka Y."/>
            <person name="Takano Y."/>
            <person name="Kubo Y."/>
            <person name="Shirasu K."/>
        </authorList>
    </citation>
    <scope>NUCLEOTIDE SEQUENCE [LARGE SCALE GENOMIC DNA]</scope>
    <source>
        <strain evidence="2 3">Nara gc5</strain>
    </source>
</reference>
<gene>
    <name evidence="2" type="ORF">CGGC5_v011855</name>
</gene>